<dbReference type="EMBL" id="MUGO01000012">
    <property type="protein sequence ID" value="PQA93901.1"/>
    <property type="molecule type" value="Genomic_DNA"/>
</dbReference>
<dbReference type="AlphaFoldDB" id="A0A2S7KFD5"/>
<sequence length="1088" mass="119788">MLWDFHTTGPIIQSQHFLQYSTTDSQGNIYIGGSYGLGLLPSVNAITFGNITKTSAPLVGSTAVIAKLDKNKNVIWVKEIKSKVSSRVSSLIVDHNDNLIIAGITDGADLKLNPNSDTIYPTGSNQDSSFIVKLDSNGNFVFGNIYVYAYNISCSIDSNNNIISSGNYASYAPLFFTDFNPDPSITFNLPAPNGIFVMKNNPDGSFVWARPLHAHNTPSIQSIKVDNNNDIIIHGNYEAYLKIDNNTYSSGSNSNRYFLVKFNNNGGFLWFQRLSSFSFHLGTSGSKIDVDSSNNIYTASTFVDPQSIVFPNKTINIAGGGGQIVYKINSNGNLNWNSIVKGNSAYVFLSIKLNTDNTINFLVKDTGDILKVTNGNDNTEETIHRMNLGINYSYLSNDSKAYFLKYRNDGKLIFNKSDFSSSLYSQNIDFEGNIVLAGYFDDHQDFNPDQDIKDIEYNHNDINGLIQKFGKCYNGTPDGNKTQTFCSSLNPKISNLQPNTSYTTWYDSPFSTIALPPNTLLQNNVTYYASVQDESCPLNPKRLPVLVIIKQSPTALNVNDFYFCSNVNQMTFNQLNINNNQNIRFYDANGNLLSNYSYILPGVQYYVAQYNQECESTKTPFKVFSLQNTGPTANSPQTFCTSDLPTVASIQISGQNIKWYDSSGNLLSATTPLIIGQTYYASQTINGCESIKTAIQITVNNTPLPTANTNQDFCASANPTLVNLIINGTSLIFYDAAGNVLPLTTPLVNGQIYYVSQTLNGCQSEKLAITVTLSQNNVPANNYRETLCNVTTANTMIVNLNSYQSNLIVNPANYIFTYTNQAGNPILNPATYILNPGSNIINVKVATSDGCFKNVILELVLNPKPSVTLPEDFDFCEGKSAILDAGSGFTSYIWNTGATTQTITVSTAGTYSVKVTNSFGCENTDSIVLSYSTLAQITAVNITGNTTTVVVSTSGNYEYSLDNISWQDSNIFTQLEMGEYTVYVRTKDGCFIGQKPFSIFNIPNAISPNGDGVNDTWKIAGLQNYKGSEVSVYDRKGALVFRQIINKTDLKWDGKIQGAAVPTGNYWYIIKVSDGRNYNGWLLIKNRN</sequence>
<organism evidence="1 2">
    <name type="scientific">Chryseobacterium piscicola</name>
    <dbReference type="NCBI Taxonomy" id="551459"/>
    <lineage>
        <taxon>Bacteria</taxon>
        <taxon>Pseudomonadati</taxon>
        <taxon>Bacteroidota</taxon>
        <taxon>Flavobacteriia</taxon>
        <taxon>Flavobacteriales</taxon>
        <taxon>Weeksellaceae</taxon>
        <taxon>Chryseobacterium group</taxon>
        <taxon>Chryseobacterium</taxon>
    </lineage>
</organism>
<dbReference type="Pfam" id="PF13585">
    <property type="entry name" value="CHU_C"/>
    <property type="match status" value="1"/>
</dbReference>
<dbReference type="PANTHER" id="PTHR42754">
    <property type="entry name" value="ENDOGLUCANASE"/>
    <property type="match status" value="1"/>
</dbReference>
<keyword evidence="2" id="KW-1185">Reference proteome</keyword>
<evidence type="ECO:0000313" key="1">
    <source>
        <dbReference type="EMBL" id="PQA93901.1"/>
    </source>
</evidence>
<evidence type="ECO:0008006" key="3">
    <source>
        <dbReference type="Google" id="ProtNLM"/>
    </source>
</evidence>
<protein>
    <recommendedName>
        <fullName evidence="3">Gliding motility-associated C-terminal domain-containing protein</fullName>
    </recommendedName>
</protein>
<dbReference type="PANTHER" id="PTHR42754:SF1">
    <property type="entry name" value="LIPOPROTEIN"/>
    <property type="match status" value="1"/>
</dbReference>
<dbReference type="NCBIfam" id="TIGR04131">
    <property type="entry name" value="Bac_Flav_CTERM"/>
    <property type="match status" value="1"/>
</dbReference>
<dbReference type="RefSeq" id="WP_076451920.1">
    <property type="nucleotide sequence ID" value="NZ_FTOJ01000006.1"/>
</dbReference>
<proteinExistence type="predicted"/>
<dbReference type="OrthoDB" id="1652165at2"/>
<evidence type="ECO:0000313" key="2">
    <source>
        <dbReference type="Proteomes" id="UP000238314"/>
    </source>
</evidence>
<gene>
    <name evidence="1" type="ORF">B0A70_08945</name>
</gene>
<comment type="caution">
    <text evidence="1">The sequence shown here is derived from an EMBL/GenBank/DDBJ whole genome shotgun (WGS) entry which is preliminary data.</text>
</comment>
<name>A0A2S7KFD5_9FLAO</name>
<reference evidence="1 2" key="1">
    <citation type="submission" date="2016-11" db="EMBL/GenBank/DDBJ databases">
        <title>Whole genomes of Flavobacteriaceae.</title>
        <authorList>
            <person name="Stine C."/>
            <person name="Li C."/>
            <person name="Tadesse D."/>
        </authorList>
    </citation>
    <scope>NUCLEOTIDE SEQUENCE [LARGE SCALE GENOMIC DNA]</scope>
    <source>
        <strain evidence="1 2">DSM 21068</strain>
    </source>
</reference>
<dbReference type="Proteomes" id="UP000238314">
    <property type="component" value="Unassembled WGS sequence"/>
</dbReference>
<accession>A0A2S7KFD5</accession>
<dbReference type="InterPro" id="IPR026341">
    <property type="entry name" value="T9SS_type_B"/>
</dbReference>